<sequence>MVEMSKTAKILEYCYDSEQYNAEDIMKEIDETKKKFENRTATAHVTLNEWGAYVVTFRFVEKEKKPFLKKRENKKEKFKLLPQKTDILKLEMIEENSWMEPKQNKIENRNKKKEEINRRKEEAIKAKKIQKEMENKERAYKKEKEREKKEKINQMNKMLNEKVKIKKEKKNLTERERLESIYGSRVYGQYKPTKTYKPL</sequence>
<proteinExistence type="predicted"/>
<feature type="region of interest" description="Disordered" evidence="1">
    <location>
        <begin position="130"/>
        <end position="150"/>
    </location>
</feature>
<reference evidence="2" key="2">
    <citation type="journal article" date="2021" name="PeerJ">
        <title>Extensive microbial diversity within the chicken gut microbiome revealed by metagenomics and culture.</title>
        <authorList>
            <person name="Gilroy R."/>
            <person name="Ravi A."/>
            <person name="Getino M."/>
            <person name="Pursley I."/>
            <person name="Horton D.L."/>
            <person name="Alikhan N.F."/>
            <person name="Baker D."/>
            <person name="Gharbi K."/>
            <person name="Hall N."/>
            <person name="Watson M."/>
            <person name="Adriaenssens E.M."/>
            <person name="Foster-Nyarko E."/>
            <person name="Jarju S."/>
            <person name="Secka A."/>
            <person name="Antonio M."/>
            <person name="Oren A."/>
            <person name="Chaudhuri R.R."/>
            <person name="La Ragione R."/>
            <person name="Hildebrand F."/>
            <person name="Pallen M.J."/>
        </authorList>
    </citation>
    <scope>NUCLEOTIDE SEQUENCE</scope>
    <source>
        <strain evidence="2">CHK195-15760</strain>
    </source>
</reference>
<dbReference type="AlphaFoldDB" id="A0A9D1M0V5"/>
<evidence type="ECO:0000256" key="1">
    <source>
        <dbReference type="SAM" id="MobiDB-lite"/>
    </source>
</evidence>
<evidence type="ECO:0000313" key="2">
    <source>
        <dbReference type="EMBL" id="HIU51805.1"/>
    </source>
</evidence>
<evidence type="ECO:0000313" key="3">
    <source>
        <dbReference type="Proteomes" id="UP000824093"/>
    </source>
</evidence>
<organism evidence="2 3">
    <name type="scientific">Candidatus Merdicola faecigallinarum</name>
    <dbReference type="NCBI Taxonomy" id="2840862"/>
    <lineage>
        <taxon>Bacteria</taxon>
        <taxon>Bacillati</taxon>
        <taxon>Bacillota</taxon>
        <taxon>Clostridia</taxon>
        <taxon>Candidatus Merdicola</taxon>
    </lineage>
</organism>
<dbReference type="EMBL" id="DVNH01000027">
    <property type="protein sequence ID" value="HIU51805.1"/>
    <property type="molecule type" value="Genomic_DNA"/>
</dbReference>
<gene>
    <name evidence="2" type="ORF">IAB70_04180</name>
</gene>
<reference evidence="2" key="1">
    <citation type="submission" date="2020-10" db="EMBL/GenBank/DDBJ databases">
        <authorList>
            <person name="Gilroy R."/>
        </authorList>
    </citation>
    <scope>NUCLEOTIDE SEQUENCE</scope>
    <source>
        <strain evidence="2">CHK195-15760</strain>
    </source>
</reference>
<name>A0A9D1M0V5_9FIRM</name>
<dbReference type="Proteomes" id="UP000824093">
    <property type="component" value="Unassembled WGS sequence"/>
</dbReference>
<protein>
    <submittedName>
        <fullName evidence="2">Uncharacterized protein</fullName>
    </submittedName>
</protein>
<comment type="caution">
    <text evidence="2">The sequence shown here is derived from an EMBL/GenBank/DDBJ whole genome shotgun (WGS) entry which is preliminary data.</text>
</comment>
<accession>A0A9D1M0V5</accession>